<evidence type="ECO:0000256" key="9">
    <source>
        <dbReference type="ARBA" id="ARBA00022786"/>
    </source>
</evidence>
<keyword evidence="12 15" id="KW-0472">Membrane</keyword>
<evidence type="ECO:0000256" key="1">
    <source>
        <dbReference type="ARBA" id="ARBA00000900"/>
    </source>
</evidence>
<sequence>MDPETQEKYASNGKVMFGSTILLFLIVIIVVFVHTFRDSCFRRHRRHRHAIRTVSSVAFNEGLCPSVLKFLPTFTYSSDTHLSIHDCAVCLSEFADGEEGRFLPNCNHAFHAHCVDIWFHSHSNCPLCRTPVRRYAAPVQPSSDTEPGSVGLSSYPAPVWCPRKSLELVGMTAELEQNPVSEPGHGSTISRVGN</sequence>
<dbReference type="PROSITE" id="PS50089">
    <property type="entry name" value="ZF_RING_2"/>
    <property type="match status" value="1"/>
</dbReference>
<dbReference type="AlphaFoldDB" id="A0A445LIA2"/>
<evidence type="ECO:0000256" key="10">
    <source>
        <dbReference type="ARBA" id="ARBA00022833"/>
    </source>
</evidence>
<dbReference type="EMBL" id="QZWG01000002">
    <property type="protein sequence ID" value="RZC22966.1"/>
    <property type="molecule type" value="Genomic_DNA"/>
</dbReference>
<evidence type="ECO:0000256" key="5">
    <source>
        <dbReference type="ARBA" id="ARBA00022679"/>
    </source>
</evidence>
<dbReference type="PANTHER" id="PTHR46913">
    <property type="entry name" value="RING-H2 FINGER PROTEIN ATL16"/>
    <property type="match status" value="1"/>
</dbReference>
<reference evidence="17 18" key="1">
    <citation type="submission" date="2018-09" db="EMBL/GenBank/DDBJ databases">
        <title>A high-quality reference genome of wild soybean provides a powerful tool to mine soybean genomes.</title>
        <authorList>
            <person name="Xie M."/>
            <person name="Chung C.Y.L."/>
            <person name="Li M.-W."/>
            <person name="Wong F.-L."/>
            <person name="Chan T.-F."/>
            <person name="Lam H.-M."/>
        </authorList>
    </citation>
    <scope>NUCLEOTIDE SEQUENCE [LARGE SCALE GENOMIC DNA]</scope>
    <source>
        <strain evidence="18">cv. W05</strain>
        <tissue evidence="17">Hypocotyl of etiolated seedlings</tissue>
    </source>
</reference>
<evidence type="ECO:0000256" key="14">
    <source>
        <dbReference type="PROSITE-ProRule" id="PRU00175"/>
    </source>
</evidence>
<dbReference type="GO" id="GO:0016020">
    <property type="term" value="C:membrane"/>
    <property type="evidence" value="ECO:0007669"/>
    <property type="project" value="UniProtKB-SubCell"/>
</dbReference>
<evidence type="ECO:0000256" key="12">
    <source>
        <dbReference type="ARBA" id="ARBA00023136"/>
    </source>
</evidence>
<comment type="subcellular location">
    <subcellularLocation>
        <location evidence="2">Membrane</location>
        <topology evidence="2">Single-pass membrane protein</topology>
    </subcellularLocation>
</comment>
<keyword evidence="18" id="KW-1185">Reference proteome</keyword>
<dbReference type="Gene3D" id="3.30.40.10">
    <property type="entry name" value="Zinc/RING finger domain, C3HC4 (zinc finger)"/>
    <property type="match status" value="1"/>
</dbReference>
<keyword evidence="5" id="KW-0808">Transferase</keyword>
<dbReference type="GO" id="GO:0016567">
    <property type="term" value="P:protein ubiquitination"/>
    <property type="evidence" value="ECO:0007669"/>
    <property type="project" value="InterPro"/>
</dbReference>
<keyword evidence="10" id="KW-0862">Zinc</keyword>
<dbReference type="CDD" id="cd16461">
    <property type="entry name" value="RING-H2_EL5-like"/>
    <property type="match status" value="1"/>
</dbReference>
<dbReference type="SUPFAM" id="SSF57850">
    <property type="entry name" value="RING/U-box"/>
    <property type="match status" value="1"/>
</dbReference>
<evidence type="ECO:0000256" key="2">
    <source>
        <dbReference type="ARBA" id="ARBA00004167"/>
    </source>
</evidence>
<accession>A0A445LIA2</accession>
<dbReference type="GO" id="GO:0008270">
    <property type="term" value="F:zinc ion binding"/>
    <property type="evidence" value="ECO:0007669"/>
    <property type="project" value="UniProtKB-KW"/>
</dbReference>
<comment type="pathway">
    <text evidence="3">Protein modification; protein ubiquitination.</text>
</comment>
<evidence type="ECO:0000256" key="7">
    <source>
        <dbReference type="ARBA" id="ARBA00022723"/>
    </source>
</evidence>
<comment type="catalytic activity">
    <reaction evidence="1">
        <text>S-ubiquitinyl-[E2 ubiquitin-conjugating enzyme]-L-cysteine + [acceptor protein]-L-lysine = [E2 ubiquitin-conjugating enzyme]-L-cysteine + N(6)-ubiquitinyl-[acceptor protein]-L-lysine.</text>
        <dbReference type="EC" id="2.3.2.27"/>
    </reaction>
</comment>
<dbReference type="InterPro" id="IPR001841">
    <property type="entry name" value="Znf_RING"/>
</dbReference>
<dbReference type="EC" id="2.3.2.27" evidence="4"/>
<comment type="similarity">
    <text evidence="13">Belongs to the RING-type zinc finger family. ATL subfamily.</text>
</comment>
<keyword evidence="8 14" id="KW-0863">Zinc-finger</keyword>
<dbReference type="InterPro" id="IPR044600">
    <property type="entry name" value="ATL1/ATL16-like"/>
</dbReference>
<dbReference type="Proteomes" id="UP000289340">
    <property type="component" value="Chromosome 2"/>
</dbReference>
<dbReference type="SMART" id="SM00184">
    <property type="entry name" value="RING"/>
    <property type="match status" value="1"/>
</dbReference>
<dbReference type="GO" id="GO:0061630">
    <property type="term" value="F:ubiquitin protein ligase activity"/>
    <property type="evidence" value="ECO:0007669"/>
    <property type="project" value="UniProtKB-EC"/>
</dbReference>
<keyword evidence="6 15" id="KW-0812">Transmembrane</keyword>
<evidence type="ECO:0000259" key="16">
    <source>
        <dbReference type="PROSITE" id="PS50089"/>
    </source>
</evidence>
<evidence type="ECO:0000256" key="4">
    <source>
        <dbReference type="ARBA" id="ARBA00012483"/>
    </source>
</evidence>
<evidence type="ECO:0000256" key="3">
    <source>
        <dbReference type="ARBA" id="ARBA00004906"/>
    </source>
</evidence>
<evidence type="ECO:0000313" key="17">
    <source>
        <dbReference type="EMBL" id="RZC22966.1"/>
    </source>
</evidence>
<dbReference type="Gramene" id="XM_028337398.1">
    <property type="protein sequence ID" value="XP_028193199.1"/>
    <property type="gene ID" value="LOC114378772"/>
</dbReference>
<feature type="transmembrane region" description="Helical" evidence="15">
    <location>
        <begin position="15"/>
        <end position="36"/>
    </location>
</feature>
<evidence type="ECO:0000256" key="13">
    <source>
        <dbReference type="ARBA" id="ARBA00024209"/>
    </source>
</evidence>
<keyword evidence="7" id="KW-0479">Metal-binding</keyword>
<proteinExistence type="inferred from homology"/>
<evidence type="ECO:0000256" key="6">
    <source>
        <dbReference type="ARBA" id="ARBA00022692"/>
    </source>
</evidence>
<dbReference type="SMR" id="A0A445LIA2"/>
<name>A0A445LIA2_GLYSO</name>
<evidence type="ECO:0000313" key="18">
    <source>
        <dbReference type="Proteomes" id="UP000289340"/>
    </source>
</evidence>
<dbReference type="Pfam" id="PF13639">
    <property type="entry name" value="zf-RING_2"/>
    <property type="match status" value="1"/>
</dbReference>
<dbReference type="PANTHER" id="PTHR46913:SF1">
    <property type="entry name" value="RING-H2 FINGER PROTEIN ATL16"/>
    <property type="match status" value="1"/>
</dbReference>
<organism evidence="17 18">
    <name type="scientific">Glycine soja</name>
    <name type="common">Wild soybean</name>
    <dbReference type="NCBI Taxonomy" id="3848"/>
    <lineage>
        <taxon>Eukaryota</taxon>
        <taxon>Viridiplantae</taxon>
        <taxon>Streptophyta</taxon>
        <taxon>Embryophyta</taxon>
        <taxon>Tracheophyta</taxon>
        <taxon>Spermatophyta</taxon>
        <taxon>Magnoliopsida</taxon>
        <taxon>eudicotyledons</taxon>
        <taxon>Gunneridae</taxon>
        <taxon>Pentapetalae</taxon>
        <taxon>rosids</taxon>
        <taxon>fabids</taxon>
        <taxon>Fabales</taxon>
        <taxon>Fabaceae</taxon>
        <taxon>Papilionoideae</taxon>
        <taxon>50 kb inversion clade</taxon>
        <taxon>NPAAA clade</taxon>
        <taxon>indigoferoid/millettioid clade</taxon>
        <taxon>Phaseoleae</taxon>
        <taxon>Glycine</taxon>
        <taxon>Glycine subgen. Soja</taxon>
    </lineage>
</organism>
<dbReference type="InterPro" id="IPR013083">
    <property type="entry name" value="Znf_RING/FYVE/PHD"/>
</dbReference>
<protein>
    <recommendedName>
        <fullName evidence="4">RING-type E3 ubiquitin transferase</fullName>
        <ecNumber evidence="4">2.3.2.27</ecNumber>
    </recommendedName>
</protein>
<keyword evidence="11 15" id="KW-1133">Transmembrane helix</keyword>
<comment type="caution">
    <text evidence="17">The sequence shown here is derived from an EMBL/GenBank/DDBJ whole genome shotgun (WGS) entry which is preliminary data.</text>
</comment>
<keyword evidence="9" id="KW-0833">Ubl conjugation pathway</keyword>
<evidence type="ECO:0000256" key="15">
    <source>
        <dbReference type="SAM" id="Phobius"/>
    </source>
</evidence>
<evidence type="ECO:0000256" key="8">
    <source>
        <dbReference type="ARBA" id="ARBA00022771"/>
    </source>
</evidence>
<evidence type="ECO:0000256" key="11">
    <source>
        <dbReference type="ARBA" id="ARBA00022989"/>
    </source>
</evidence>
<gene>
    <name evidence="17" type="ORF">D0Y65_002695</name>
</gene>
<feature type="domain" description="RING-type" evidence="16">
    <location>
        <begin position="87"/>
        <end position="129"/>
    </location>
</feature>